<name>A0A838CV48_9BACI</name>
<organism evidence="1 2">
    <name type="scientific">Halobacillus locisalis</name>
    <dbReference type="NCBI Taxonomy" id="220753"/>
    <lineage>
        <taxon>Bacteria</taxon>
        <taxon>Bacillati</taxon>
        <taxon>Bacillota</taxon>
        <taxon>Bacilli</taxon>
        <taxon>Bacillales</taxon>
        <taxon>Bacillaceae</taxon>
        <taxon>Halobacillus</taxon>
    </lineage>
</organism>
<dbReference type="AlphaFoldDB" id="A0A838CV48"/>
<comment type="caution">
    <text evidence="1">The sequence shown here is derived from an EMBL/GenBank/DDBJ whole genome shotgun (WGS) entry which is preliminary data.</text>
</comment>
<evidence type="ECO:0000313" key="2">
    <source>
        <dbReference type="Proteomes" id="UP000571017"/>
    </source>
</evidence>
<proteinExistence type="predicted"/>
<accession>A0A838CV48</accession>
<dbReference type="Gene3D" id="3.10.490.10">
    <property type="entry name" value="Gamma-glutamyl cyclotransferase-like"/>
    <property type="match status" value="1"/>
</dbReference>
<reference evidence="1 2" key="1">
    <citation type="journal article" date="2004" name="Extremophiles">
        <title>Halobacillus locisalis sp. nov., a halophilic bacterium isolated from a marine solar saltern of the Yellow Sea in Korea.</title>
        <authorList>
            <person name="Yoon J.H."/>
            <person name="Kang K.H."/>
            <person name="Oh T.K."/>
            <person name="Park Y.H."/>
        </authorList>
    </citation>
    <scope>NUCLEOTIDE SEQUENCE [LARGE SCALE GENOMIC DNA]</scope>
    <source>
        <strain evidence="1 2">KCTC 3788</strain>
    </source>
</reference>
<dbReference type="Proteomes" id="UP000571017">
    <property type="component" value="Unassembled WGS sequence"/>
</dbReference>
<protein>
    <recommendedName>
        <fullName evidence="3">Histone deacetylase</fullName>
    </recommendedName>
</protein>
<sequence>MKDKNLVWYASFGSNINVDRFLCYIKGGKPALSNDTERGCRDMTLPRSEKPFVMNHQLYFAKEAGRWNGGGVGFIDVVRDPAYRTYSNMYLVTREQFLDIVAQENGLDSFDMDFDEVMEKGAKVVQDSWYGNLLYLGDEGGYPVFTFTNPEPMAPDEVKKPSVEYLSTIITGLQKSAGLEEDEIVAYFMDVPGVKGTYTEQELRNVVRGDGSRV</sequence>
<evidence type="ECO:0000313" key="1">
    <source>
        <dbReference type="EMBL" id="MBA2176012.1"/>
    </source>
</evidence>
<evidence type="ECO:0008006" key="3">
    <source>
        <dbReference type="Google" id="ProtNLM"/>
    </source>
</evidence>
<dbReference type="EMBL" id="JACEFG010000003">
    <property type="protein sequence ID" value="MBA2176012.1"/>
    <property type="molecule type" value="Genomic_DNA"/>
</dbReference>
<gene>
    <name evidence="1" type="ORF">H0266_14035</name>
</gene>
<keyword evidence="2" id="KW-1185">Reference proteome</keyword>